<evidence type="ECO:0000259" key="1">
    <source>
        <dbReference type="Pfam" id="PF04149"/>
    </source>
</evidence>
<keyword evidence="3" id="KW-1185">Reference proteome</keyword>
<evidence type="ECO:0000313" key="3">
    <source>
        <dbReference type="Proteomes" id="UP001551658"/>
    </source>
</evidence>
<sequence length="63" mass="6806">MSRDLSGANWYKSSFSQADGDCVEVAHAADAVGVRDSKDPEGATLVFAPREWEAFIQEISAES</sequence>
<reference evidence="2 3" key="1">
    <citation type="submission" date="2024-06" db="EMBL/GenBank/DDBJ databases">
        <title>The Natural Products Discovery Center: Release of the First 8490 Sequenced Strains for Exploring Actinobacteria Biosynthetic Diversity.</title>
        <authorList>
            <person name="Kalkreuter E."/>
            <person name="Kautsar S.A."/>
            <person name="Yang D."/>
            <person name="Bader C.D."/>
            <person name="Teijaro C.N."/>
            <person name="Fluegel L."/>
            <person name="Davis C.M."/>
            <person name="Simpson J.R."/>
            <person name="Lauterbach L."/>
            <person name="Steele A.D."/>
            <person name="Gui C."/>
            <person name="Meng S."/>
            <person name="Li G."/>
            <person name="Viehrig K."/>
            <person name="Ye F."/>
            <person name="Su P."/>
            <person name="Kiefer A.F."/>
            <person name="Nichols A."/>
            <person name="Cepeda A.J."/>
            <person name="Yan W."/>
            <person name="Fan B."/>
            <person name="Jiang Y."/>
            <person name="Adhikari A."/>
            <person name="Zheng C.-J."/>
            <person name="Schuster L."/>
            <person name="Cowan T.M."/>
            <person name="Smanski M.J."/>
            <person name="Chevrette M.G."/>
            <person name="De Carvalho L.P.S."/>
            <person name="Shen B."/>
        </authorList>
    </citation>
    <scope>NUCLEOTIDE SEQUENCE [LARGE SCALE GENOMIC DNA]</scope>
    <source>
        <strain evidence="2 3">NPDC050671</strain>
    </source>
</reference>
<name>A0ABV3FBM4_9NOCA</name>
<accession>A0ABV3FBM4</accession>
<gene>
    <name evidence="2" type="ORF">AB0H72_20655</name>
</gene>
<comment type="caution">
    <text evidence="2">The sequence shown here is derived from an EMBL/GenBank/DDBJ whole genome shotgun (WGS) entry which is preliminary data.</text>
</comment>
<dbReference type="EMBL" id="JBFAIH010000012">
    <property type="protein sequence ID" value="MEV0365111.1"/>
    <property type="molecule type" value="Genomic_DNA"/>
</dbReference>
<evidence type="ECO:0000313" key="2">
    <source>
        <dbReference type="EMBL" id="MEV0365111.1"/>
    </source>
</evidence>
<proteinExistence type="predicted"/>
<dbReference type="InterPro" id="IPR007278">
    <property type="entry name" value="DUF397"/>
</dbReference>
<protein>
    <submittedName>
        <fullName evidence="2">DUF397 domain-containing protein</fullName>
    </submittedName>
</protein>
<dbReference type="RefSeq" id="WP_357981050.1">
    <property type="nucleotide sequence ID" value="NZ_JBFAIH010000012.1"/>
</dbReference>
<feature type="domain" description="DUF397" evidence="1">
    <location>
        <begin position="8"/>
        <end position="59"/>
    </location>
</feature>
<dbReference type="Proteomes" id="UP001551658">
    <property type="component" value="Unassembled WGS sequence"/>
</dbReference>
<organism evidence="2 3">
    <name type="scientific">Nocardia fusca</name>
    <dbReference type="NCBI Taxonomy" id="941183"/>
    <lineage>
        <taxon>Bacteria</taxon>
        <taxon>Bacillati</taxon>
        <taxon>Actinomycetota</taxon>
        <taxon>Actinomycetes</taxon>
        <taxon>Mycobacteriales</taxon>
        <taxon>Nocardiaceae</taxon>
        <taxon>Nocardia</taxon>
    </lineage>
</organism>
<dbReference type="Pfam" id="PF04149">
    <property type="entry name" value="DUF397"/>
    <property type="match status" value="1"/>
</dbReference>